<keyword evidence="3" id="KW-1185">Reference proteome</keyword>
<feature type="chain" id="PRO_5006835127" description="DUF3221 domain-containing protein" evidence="1">
    <location>
        <begin position="22"/>
        <end position="197"/>
    </location>
</feature>
<name>A0A0U2Z4E4_9BACL</name>
<dbReference type="KEGG" id="prt:AUC31_01615"/>
<proteinExistence type="predicted"/>
<dbReference type="InterPro" id="IPR021598">
    <property type="entry name" value="DUF3221"/>
</dbReference>
<evidence type="ECO:0008006" key="4">
    <source>
        <dbReference type="Google" id="ProtNLM"/>
    </source>
</evidence>
<dbReference type="RefSeq" id="WP_058380736.1">
    <property type="nucleotide sequence ID" value="NZ_CP013659.2"/>
</dbReference>
<dbReference type="Proteomes" id="UP000067683">
    <property type="component" value="Chromosome"/>
</dbReference>
<gene>
    <name evidence="2" type="ORF">AUC31_01615</name>
</gene>
<dbReference type="EMBL" id="CP013659">
    <property type="protein sequence ID" value="ALS74028.1"/>
    <property type="molecule type" value="Genomic_DNA"/>
</dbReference>
<sequence>MKKASLFLAGFLLLAGCSDDAAPTEPAEPAGNEEEPEIAVEQEGMTEEGFITQIGDGRILINSIYFSVPEDVEVQFAEGGETTEAVISDLRTGMKVTTDYTGPLEESYPMQGEAEKITILQDEESKRQSEALQAFINEEQLSKLIILGQPIVRGDEIGFLFNNMETGDLTEVRIDMNTLEYTMGNEEDEEQAEDTEE</sequence>
<evidence type="ECO:0000256" key="1">
    <source>
        <dbReference type="SAM" id="SignalP"/>
    </source>
</evidence>
<evidence type="ECO:0000313" key="2">
    <source>
        <dbReference type="EMBL" id="ALS74028.1"/>
    </source>
</evidence>
<feature type="signal peptide" evidence="1">
    <location>
        <begin position="1"/>
        <end position="21"/>
    </location>
</feature>
<accession>A0A0U2Z4E4</accession>
<dbReference type="OrthoDB" id="2426949at2"/>
<keyword evidence="1" id="KW-0732">Signal</keyword>
<dbReference type="STRING" id="200991.AUC31_01615"/>
<reference evidence="2" key="1">
    <citation type="submission" date="2016-01" db="EMBL/GenBank/DDBJ databases">
        <title>Complete genome of Planococcus rifietoensis type strain M8.</title>
        <authorList>
            <person name="See-Too W.S."/>
        </authorList>
    </citation>
    <scope>NUCLEOTIDE SEQUENCE [LARGE SCALE GENOMIC DNA]</scope>
    <source>
        <strain evidence="2">M8</strain>
    </source>
</reference>
<dbReference type="PROSITE" id="PS51257">
    <property type="entry name" value="PROKAR_LIPOPROTEIN"/>
    <property type="match status" value="1"/>
</dbReference>
<dbReference type="AlphaFoldDB" id="A0A0U2Z4E4"/>
<evidence type="ECO:0000313" key="3">
    <source>
        <dbReference type="Proteomes" id="UP000067683"/>
    </source>
</evidence>
<protein>
    <recommendedName>
        <fullName evidence="4">DUF3221 domain-containing protein</fullName>
    </recommendedName>
</protein>
<organism evidence="2 3">
    <name type="scientific">Planococcus rifietoensis</name>
    <dbReference type="NCBI Taxonomy" id="200991"/>
    <lineage>
        <taxon>Bacteria</taxon>
        <taxon>Bacillati</taxon>
        <taxon>Bacillota</taxon>
        <taxon>Bacilli</taxon>
        <taxon>Bacillales</taxon>
        <taxon>Caryophanaceae</taxon>
        <taxon>Planococcus</taxon>
    </lineage>
</organism>
<dbReference type="Pfam" id="PF11518">
    <property type="entry name" value="DUF3221"/>
    <property type="match status" value="1"/>
</dbReference>